<protein>
    <submittedName>
        <fullName evidence="1">Uncharacterized protein</fullName>
    </submittedName>
</protein>
<proteinExistence type="predicted"/>
<comment type="caution">
    <text evidence="1">The sequence shown here is derived from an EMBL/GenBank/DDBJ whole genome shotgun (WGS) entry which is preliminary data.</text>
</comment>
<name>A0A093V628_TALMA</name>
<dbReference type="HOGENOM" id="CLU_1670564_0_0_1"/>
<evidence type="ECO:0000313" key="1">
    <source>
        <dbReference type="EMBL" id="KFX42196.1"/>
    </source>
</evidence>
<dbReference type="EMBL" id="JPOX01000047">
    <property type="protein sequence ID" value="KFX42196.1"/>
    <property type="molecule type" value="Genomic_DNA"/>
</dbReference>
<sequence>MYYNVESAEYGTDLCVAPEGSKALAITMQGASKETHNVRSKTVELAETEPIVLFCPGLFDATTKMLSNVVGEEPQPYFGIQISTVIAEVSLTKDSNGKVIKTFTSFDSTTNAQTYEYFIFAWRYYKQTWTYVRNTETITAPAATFYDGILVPWNDPES</sequence>
<reference evidence="1" key="2">
    <citation type="journal article" date="2014" name="PLoS Genet.">
        <title>Signature gene expression reveals novel clues to the molecular mechanisms of dimorphic transition in Penicillium marneffei.</title>
        <authorList>
            <person name="Yang E."/>
            <person name="Wang G."/>
            <person name="Cai J."/>
            <person name="Woo P.C."/>
            <person name="Lau S.K."/>
            <person name="Yuen K.-Y."/>
            <person name="Chow W.-N."/>
            <person name="Lin X."/>
        </authorList>
    </citation>
    <scope>NUCLEOTIDE SEQUENCE</scope>
    <source>
        <strain evidence="1">PM1</strain>
    </source>
</reference>
<organism evidence="1">
    <name type="scientific">Talaromyces marneffei PM1</name>
    <dbReference type="NCBI Taxonomy" id="1077442"/>
    <lineage>
        <taxon>Eukaryota</taxon>
        <taxon>Fungi</taxon>
        <taxon>Dikarya</taxon>
        <taxon>Ascomycota</taxon>
        <taxon>Pezizomycotina</taxon>
        <taxon>Eurotiomycetes</taxon>
        <taxon>Eurotiomycetidae</taxon>
        <taxon>Eurotiales</taxon>
        <taxon>Trichocomaceae</taxon>
        <taxon>Talaromyces</taxon>
        <taxon>Talaromyces sect. Talaromyces</taxon>
    </lineage>
</organism>
<accession>A0A093V628</accession>
<reference key="1">
    <citation type="journal article" date="2014" name="PLoS Genet.">
        <title>Signature Gene Expression Reveals Novel Clues to the Molecular Mechanisms of Dimorphic Transition in Penicillium marneffei.</title>
        <authorList>
            <person name="Yang E."/>
            <person name="Wang G."/>
            <person name="Cai J."/>
            <person name="Woo P.C."/>
            <person name="Lau S.K."/>
            <person name="Yuen K.-Y."/>
            <person name="Chow W.-N."/>
            <person name="Lin X."/>
        </authorList>
    </citation>
    <scope>NUCLEOTIDE SEQUENCE [LARGE SCALE GENOMIC DNA]</scope>
    <source>
        <strain>PM1</strain>
    </source>
</reference>
<gene>
    <name evidence="1" type="ORF">GQ26_0470100</name>
</gene>
<dbReference type="AlphaFoldDB" id="A0A093V628"/>